<dbReference type="SUPFAM" id="SSF109854">
    <property type="entry name" value="DinB/YfiT-like putative metalloenzymes"/>
    <property type="match status" value="1"/>
</dbReference>
<dbReference type="Proteomes" id="UP000240572">
    <property type="component" value="Unassembled WGS sequence"/>
</dbReference>
<sequence length="168" mass="19360">MIVQSLLGEFMHEAENTRKILNAIPDSALEYRPQPHLWSTGQLASHIAEVYNWYDPTFNLDEFDMGTYKYDKGDISKTANIVARFEENLDNARKVLEGAKDENMMTTWRMTMGGQDIFPAMPRAVVVRGFLFNHLYHHRGELVMHLRAGGHRVPGLYGPTYEESQQQQ</sequence>
<dbReference type="EMBL" id="PYGD01000017">
    <property type="protein sequence ID" value="PSK87432.1"/>
    <property type="molecule type" value="Genomic_DNA"/>
</dbReference>
<gene>
    <name evidence="4" type="ORF">B0I18_11733</name>
</gene>
<comment type="caution">
    <text evidence="4">The sequence shown here is derived from an EMBL/GenBank/DDBJ whole genome shotgun (WGS) entry which is preliminary data.</text>
</comment>
<dbReference type="InterPro" id="IPR007837">
    <property type="entry name" value="DinB"/>
</dbReference>
<name>A0A2P8CR56_9BACT</name>
<dbReference type="AlphaFoldDB" id="A0A2P8CR56"/>
<feature type="binding site" evidence="3">
    <location>
        <position position="46"/>
    </location>
    <ligand>
        <name>a divalent metal cation</name>
        <dbReference type="ChEBI" id="CHEBI:60240"/>
    </ligand>
</feature>
<evidence type="ECO:0000313" key="4">
    <source>
        <dbReference type="EMBL" id="PSK87432.1"/>
    </source>
</evidence>
<evidence type="ECO:0000313" key="5">
    <source>
        <dbReference type="Proteomes" id="UP000240572"/>
    </source>
</evidence>
<protein>
    <submittedName>
        <fullName evidence="4">Putative damage-inducible protein DinB</fullName>
    </submittedName>
</protein>
<dbReference type="Gene3D" id="1.20.120.450">
    <property type="entry name" value="dinb family like domain"/>
    <property type="match status" value="1"/>
</dbReference>
<reference evidence="4 5" key="1">
    <citation type="submission" date="2018-03" db="EMBL/GenBank/DDBJ databases">
        <title>Genomic Encyclopedia of Type Strains, Phase III (KMG-III): the genomes of soil and plant-associated and newly described type strains.</title>
        <authorList>
            <person name="Whitman W."/>
        </authorList>
    </citation>
    <scope>NUCLEOTIDE SEQUENCE [LARGE SCALE GENOMIC DNA]</scope>
    <source>
        <strain evidence="4 5">CGMCC 1.12700</strain>
    </source>
</reference>
<dbReference type="Pfam" id="PF05163">
    <property type="entry name" value="DinB"/>
    <property type="match status" value="1"/>
</dbReference>
<proteinExistence type="inferred from homology"/>
<evidence type="ECO:0000256" key="2">
    <source>
        <dbReference type="ARBA" id="ARBA00022723"/>
    </source>
</evidence>
<keyword evidence="2 3" id="KW-0479">Metal-binding</keyword>
<dbReference type="RefSeq" id="WP_106525440.1">
    <property type="nucleotide sequence ID" value="NZ_PYGD01000017.1"/>
</dbReference>
<evidence type="ECO:0000256" key="1">
    <source>
        <dbReference type="ARBA" id="ARBA00008635"/>
    </source>
</evidence>
<feature type="binding site" evidence="3">
    <location>
        <position position="138"/>
    </location>
    <ligand>
        <name>a divalent metal cation</name>
        <dbReference type="ChEBI" id="CHEBI:60240"/>
    </ligand>
</feature>
<dbReference type="OrthoDB" id="119432at2"/>
<evidence type="ECO:0000256" key="3">
    <source>
        <dbReference type="PIRSR" id="PIRSR607837-1"/>
    </source>
</evidence>
<feature type="binding site" evidence="3">
    <location>
        <position position="134"/>
    </location>
    <ligand>
        <name>a divalent metal cation</name>
        <dbReference type="ChEBI" id="CHEBI:60240"/>
    </ligand>
</feature>
<keyword evidence="5" id="KW-1185">Reference proteome</keyword>
<organism evidence="4 5">
    <name type="scientific">Taibaiella chishuiensis</name>
    <dbReference type="NCBI Taxonomy" id="1434707"/>
    <lineage>
        <taxon>Bacteria</taxon>
        <taxon>Pseudomonadati</taxon>
        <taxon>Bacteroidota</taxon>
        <taxon>Chitinophagia</taxon>
        <taxon>Chitinophagales</taxon>
        <taxon>Chitinophagaceae</taxon>
        <taxon>Taibaiella</taxon>
    </lineage>
</organism>
<comment type="similarity">
    <text evidence="1">Belongs to the DinB family.</text>
</comment>
<dbReference type="GO" id="GO:0046872">
    <property type="term" value="F:metal ion binding"/>
    <property type="evidence" value="ECO:0007669"/>
    <property type="project" value="UniProtKB-KW"/>
</dbReference>
<accession>A0A2P8CR56</accession>
<dbReference type="InterPro" id="IPR034660">
    <property type="entry name" value="DinB/YfiT-like"/>
</dbReference>